<keyword evidence="5" id="KW-1185">Reference proteome</keyword>
<dbReference type="Pfam" id="PF00685">
    <property type="entry name" value="Sulfotransfer_1"/>
    <property type="match status" value="1"/>
</dbReference>
<keyword evidence="2" id="KW-0808">Transferase</keyword>
<organism evidence="4 5">
    <name type="scientific">Cardiocondyla obscurior</name>
    <dbReference type="NCBI Taxonomy" id="286306"/>
    <lineage>
        <taxon>Eukaryota</taxon>
        <taxon>Metazoa</taxon>
        <taxon>Ecdysozoa</taxon>
        <taxon>Arthropoda</taxon>
        <taxon>Hexapoda</taxon>
        <taxon>Insecta</taxon>
        <taxon>Pterygota</taxon>
        <taxon>Neoptera</taxon>
        <taxon>Endopterygota</taxon>
        <taxon>Hymenoptera</taxon>
        <taxon>Apocrita</taxon>
        <taxon>Aculeata</taxon>
        <taxon>Formicoidea</taxon>
        <taxon>Formicidae</taxon>
        <taxon>Myrmicinae</taxon>
        <taxon>Cardiocondyla</taxon>
    </lineage>
</organism>
<evidence type="ECO:0000259" key="3">
    <source>
        <dbReference type="Pfam" id="PF00685"/>
    </source>
</evidence>
<sequence length="256" mass="30393">MIWCIGQDFNYEKAARTSILERVFFLESSIVMTVGKYDEWFKKLGDSLENIKNMPRPRYIKTHLPWNLLPKQLHEKKPKIVYITRNPKDICVSYYHFCKVFFCLNSNFDDFAEMMLRDCLPYSPFWDHVLPFWNVRDRDNILFLTYEEMKKDQEAAIKKTAKFLEKNVTNEQIIGLCEHLKFSKMVVNPSVNMQLIINSQEGTLKDPNTNFIRKGIVGDWTNFMSKELSHRFDKWIEENVSGTNLKFDTNIACNEK</sequence>
<proteinExistence type="inferred from homology"/>
<evidence type="ECO:0000256" key="1">
    <source>
        <dbReference type="ARBA" id="ARBA00005771"/>
    </source>
</evidence>
<dbReference type="EMBL" id="JADYXP020000021">
    <property type="protein sequence ID" value="KAL0103127.1"/>
    <property type="molecule type" value="Genomic_DNA"/>
</dbReference>
<evidence type="ECO:0000313" key="4">
    <source>
        <dbReference type="EMBL" id="KAL0103127.1"/>
    </source>
</evidence>
<evidence type="ECO:0000256" key="2">
    <source>
        <dbReference type="ARBA" id="ARBA00022679"/>
    </source>
</evidence>
<dbReference type="Gene3D" id="3.40.50.300">
    <property type="entry name" value="P-loop containing nucleotide triphosphate hydrolases"/>
    <property type="match status" value="1"/>
</dbReference>
<comment type="caution">
    <text evidence="4">The sequence shown here is derived from an EMBL/GenBank/DDBJ whole genome shotgun (WGS) entry which is preliminary data.</text>
</comment>
<reference evidence="4 5" key="1">
    <citation type="submission" date="2023-03" db="EMBL/GenBank/DDBJ databases">
        <title>High recombination rates correlate with genetic variation in Cardiocondyla obscurior ants.</title>
        <authorList>
            <person name="Errbii M."/>
        </authorList>
    </citation>
    <scope>NUCLEOTIDE SEQUENCE [LARGE SCALE GENOMIC DNA]</scope>
    <source>
        <strain evidence="4">Alpha-2009</strain>
        <tissue evidence="4">Whole body</tissue>
    </source>
</reference>
<dbReference type="AlphaFoldDB" id="A0AAW2EIV8"/>
<accession>A0AAW2EIV8</accession>
<evidence type="ECO:0000313" key="5">
    <source>
        <dbReference type="Proteomes" id="UP001430953"/>
    </source>
</evidence>
<protein>
    <recommendedName>
        <fullName evidence="3">Sulfotransferase domain-containing protein</fullName>
    </recommendedName>
</protein>
<dbReference type="InterPro" id="IPR000863">
    <property type="entry name" value="Sulfotransferase_dom"/>
</dbReference>
<comment type="similarity">
    <text evidence="1">Belongs to the sulfotransferase 1 family.</text>
</comment>
<dbReference type="GO" id="GO:0008146">
    <property type="term" value="F:sulfotransferase activity"/>
    <property type="evidence" value="ECO:0007669"/>
    <property type="project" value="InterPro"/>
</dbReference>
<dbReference type="PANTHER" id="PTHR11783">
    <property type="entry name" value="SULFOTRANSFERASE SULT"/>
    <property type="match status" value="1"/>
</dbReference>
<dbReference type="SUPFAM" id="SSF52540">
    <property type="entry name" value="P-loop containing nucleoside triphosphate hydrolases"/>
    <property type="match status" value="1"/>
</dbReference>
<dbReference type="Proteomes" id="UP001430953">
    <property type="component" value="Unassembled WGS sequence"/>
</dbReference>
<dbReference type="InterPro" id="IPR027417">
    <property type="entry name" value="P-loop_NTPase"/>
</dbReference>
<name>A0AAW2EIV8_9HYME</name>
<gene>
    <name evidence="4" type="ORF">PUN28_017452</name>
</gene>
<feature type="domain" description="Sulfotransferase" evidence="3">
    <location>
        <begin position="2"/>
        <end position="243"/>
    </location>
</feature>